<gene>
    <name evidence="9" type="ORF">ISS99_06170</name>
</gene>
<dbReference type="RefSeq" id="WP_204630731.1">
    <property type="nucleotide sequence ID" value="NZ_BSOC01000004.1"/>
</dbReference>
<sequence>MIEPLEIFLRLVLAAVLGAVIGLNRSRNEWTAGMRTHMLVSVGAALAIIVSAFGFHDVLGQPNVVLDPSRIAAQVVSGIGFLGAGTIMFMQREQIVRGLTTAAGLWATASIGLAAGSGLYAAAVIATAVCWLILALLKPLERRLMAWRRRGIPRLRVRLADAAALGSIEAIVSRRHLPLQKMILRRREDGDDQVDLVFGPAMRNDQLMSLAEDLRELEGLQSVSFESASPTPSSPPND</sequence>
<feature type="transmembrane region" description="Helical" evidence="7">
    <location>
        <begin position="38"/>
        <end position="59"/>
    </location>
</feature>
<dbReference type="Proteomes" id="UP001430193">
    <property type="component" value="Unassembled WGS sequence"/>
</dbReference>
<dbReference type="PRINTS" id="PR01837">
    <property type="entry name" value="MGTCSAPBPROT"/>
</dbReference>
<keyword evidence="5 7" id="KW-1133">Transmembrane helix</keyword>
<feature type="transmembrane region" description="Helical" evidence="7">
    <location>
        <begin position="96"/>
        <end position="114"/>
    </location>
</feature>
<evidence type="ECO:0000256" key="6">
    <source>
        <dbReference type="ARBA" id="ARBA00023136"/>
    </source>
</evidence>
<keyword evidence="6 7" id="KW-0472">Membrane</keyword>
<evidence type="ECO:0000313" key="10">
    <source>
        <dbReference type="Proteomes" id="UP001430193"/>
    </source>
</evidence>
<feature type="transmembrane region" description="Helical" evidence="7">
    <location>
        <begin position="71"/>
        <end position="89"/>
    </location>
</feature>
<keyword evidence="7" id="KW-0997">Cell inner membrane</keyword>
<evidence type="ECO:0000256" key="7">
    <source>
        <dbReference type="RuleBase" id="RU365041"/>
    </source>
</evidence>
<dbReference type="PANTHER" id="PTHR33778">
    <property type="entry name" value="PROTEIN MGTC"/>
    <property type="match status" value="1"/>
</dbReference>
<keyword evidence="10" id="KW-1185">Reference proteome</keyword>
<reference evidence="9" key="1">
    <citation type="submission" date="2020-10" db="EMBL/GenBank/DDBJ databases">
        <title>Phylogeny of dyella-like bacteria.</title>
        <authorList>
            <person name="Fu J."/>
        </authorList>
    </citation>
    <scope>NUCLEOTIDE SEQUENCE</scope>
    <source>
        <strain evidence="9">DHON07</strain>
    </source>
</reference>
<protein>
    <recommendedName>
        <fullName evidence="7">Protein MgtC</fullName>
    </recommendedName>
</protein>
<proteinExistence type="inferred from homology"/>
<feature type="transmembrane region" description="Helical" evidence="7">
    <location>
        <begin position="120"/>
        <end position="140"/>
    </location>
</feature>
<evidence type="ECO:0000256" key="3">
    <source>
        <dbReference type="ARBA" id="ARBA00022475"/>
    </source>
</evidence>
<evidence type="ECO:0000256" key="4">
    <source>
        <dbReference type="ARBA" id="ARBA00022692"/>
    </source>
</evidence>
<name>A0ABS2KEA7_9GAMM</name>
<accession>A0ABS2KEA7</accession>
<evidence type="ECO:0000256" key="5">
    <source>
        <dbReference type="ARBA" id="ARBA00022989"/>
    </source>
</evidence>
<dbReference type="EMBL" id="JADIKF010000037">
    <property type="protein sequence ID" value="MBM7129102.1"/>
    <property type="molecule type" value="Genomic_DNA"/>
</dbReference>
<comment type="similarity">
    <text evidence="2 7">Belongs to the MgtC/SapB family.</text>
</comment>
<keyword evidence="3" id="KW-1003">Cell membrane</keyword>
<keyword evidence="4 7" id="KW-0812">Transmembrane</keyword>
<comment type="subcellular location">
    <subcellularLocation>
        <location evidence="7">Cell inner membrane</location>
        <topology evidence="7">Multi-pass membrane protein</topology>
    </subcellularLocation>
    <subcellularLocation>
        <location evidence="1">Cell membrane</location>
        <topology evidence="1">Multi-pass membrane protein</topology>
    </subcellularLocation>
</comment>
<dbReference type="Pfam" id="PF02308">
    <property type="entry name" value="MgtC"/>
    <property type="match status" value="1"/>
</dbReference>
<dbReference type="InterPro" id="IPR003416">
    <property type="entry name" value="MgtC/SapB/SrpB/YhiD_fam"/>
</dbReference>
<evidence type="ECO:0000259" key="8">
    <source>
        <dbReference type="Pfam" id="PF02308"/>
    </source>
</evidence>
<dbReference type="InterPro" id="IPR049177">
    <property type="entry name" value="MgtC_SapB_SrpB_YhiD_N"/>
</dbReference>
<organism evidence="9 10">
    <name type="scientific">Dyella mobilis</name>
    <dbReference type="NCBI Taxonomy" id="1849582"/>
    <lineage>
        <taxon>Bacteria</taxon>
        <taxon>Pseudomonadati</taxon>
        <taxon>Pseudomonadota</taxon>
        <taxon>Gammaproteobacteria</taxon>
        <taxon>Lysobacterales</taxon>
        <taxon>Rhodanobacteraceae</taxon>
        <taxon>Dyella</taxon>
    </lineage>
</organism>
<feature type="transmembrane region" description="Helical" evidence="7">
    <location>
        <begin position="7"/>
        <end position="26"/>
    </location>
</feature>
<comment type="caution">
    <text evidence="9">The sequence shown here is derived from an EMBL/GenBank/DDBJ whole genome shotgun (WGS) entry which is preliminary data.</text>
</comment>
<feature type="domain" description="MgtC/SapB/SrpB/YhiD N-terminal" evidence="8">
    <location>
        <begin position="11"/>
        <end position="142"/>
    </location>
</feature>
<evidence type="ECO:0000256" key="2">
    <source>
        <dbReference type="ARBA" id="ARBA00009298"/>
    </source>
</evidence>
<evidence type="ECO:0000256" key="1">
    <source>
        <dbReference type="ARBA" id="ARBA00004651"/>
    </source>
</evidence>
<evidence type="ECO:0000313" key="9">
    <source>
        <dbReference type="EMBL" id="MBM7129102.1"/>
    </source>
</evidence>
<dbReference type="PANTHER" id="PTHR33778:SF1">
    <property type="entry name" value="MAGNESIUM TRANSPORTER YHID-RELATED"/>
    <property type="match status" value="1"/>
</dbReference>